<evidence type="ECO:0000256" key="1">
    <source>
        <dbReference type="SAM" id="SignalP"/>
    </source>
</evidence>
<keyword evidence="1" id="KW-0732">Signal</keyword>
<dbReference type="Pfam" id="PF22252">
    <property type="entry name" value="PNGase_F-II_N"/>
    <property type="match status" value="1"/>
</dbReference>
<comment type="caution">
    <text evidence="2">The sequence shown here is derived from an EMBL/GenBank/DDBJ whole genome shotgun (WGS) entry which is preliminary data.</text>
</comment>
<evidence type="ECO:0000313" key="3">
    <source>
        <dbReference type="Proteomes" id="UP001597546"/>
    </source>
</evidence>
<feature type="signal peptide" evidence="1">
    <location>
        <begin position="1"/>
        <end position="19"/>
    </location>
</feature>
<keyword evidence="3" id="KW-1185">Reference proteome</keyword>
<accession>A0ABW5TQM8</accession>
<dbReference type="InterPro" id="IPR005901">
    <property type="entry name" value="GLPGLI"/>
</dbReference>
<feature type="chain" id="PRO_5047463213" evidence="1">
    <location>
        <begin position="20"/>
        <end position="275"/>
    </location>
</feature>
<dbReference type="Proteomes" id="UP001597546">
    <property type="component" value="Unassembled WGS sequence"/>
</dbReference>
<name>A0ABW5TQM8_9SPHI</name>
<protein>
    <submittedName>
        <fullName evidence="2">GLPGLI family protein</fullName>
    </submittedName>
</protein>
<gene>
    <name evidence="2" type="ORF">ACFSSE_01740</name>
</gene>
<dbReference type="EMBL" id="JBHULV010000008">
    <property type="protein sequence ID" value="MFD2730416.1"/>
    <property type="molecule type" value="Genomic_DNA"/>
</dbReference>
<dbReference type="NCBIfam" id="TIGR01200">
    <property type="entry name" value="GLPGLI"/>
    <property type="match status" value="1"/>
</dbReference>
<organism evidence="2 3">
    <name type="scientific">Pedobacter alpinus</name>
    <dbReference type="NCBI Taxonomy" id="1590643"/>
    <lineage>
        <taxon>Bacteria</taxon>
        <taxon>Pseudomonadati</taxon>
        <taxon>Bacteroidota</taxon>
        <taxon>Sphingobacteriia</taxon>
        <taxon>Sphingobacteriales</taxon>
        <taxon>Sphingobacteriaceae</taxon>
        <taxon>Pedobacter</taxon>
    </lineage>
</organism>
<dbReference type="RefSeq" id="WP_379040843.1">
    <property type="nucleotide sequence ID" value="NZ_JBHSKW010000005.1"/>
</dbReference>
<proteinExistence type="predicted"/>
<reference evidence="3" key="1">
    <citation type="journal article" date="2019" name="Int. J. Syst. Evol. Microbiol.">
        <title>The Global Catalogue of Microorganisms (GCM) 10K type strain sequencing project: providing services to taxonomists for standard genome sequencing and annotation.</title>
        <authorList>
            <consortium name="The Broad Institute Genomics Platform"/>
            <consortium name="The Broad Institute Genome Sequencing Center for Infectious Disease"/>
            <person name="Wu L."/>
            <person name="Ma J."/>
        </authorList>
    </citation>
    <scope>NUCLEOTIDE SEQUENCE [LARGE SCALE GENOMIC DNA]</scope>
    <source>
        <strain evidence="3">KCTC 42456</strain>
    </source>
</reference>
<evidence type="ECO:0000313" key="2">
    <source>
        <dbReference type="EMBL" id="MFD2730416.1"/>
    </source>
</evidence>
<sequence>MKKLTLYLFSLLSSANLFAQTPENIIAQARYKLTHYYDTTNTTLNTQENYDLLLGKNSSVFKSYDKFIQDSIMRAEFARTKAVAPPQGRKANREEIYFYKLEQKLFTTTSLLVGNYMVERSNPKIKWEILPENKVIAGYQAQKAVGDFNGRNYTAWFTLELPFNAGPWKLNNLPGLILEAIDSTNRIKFELISFKNISNSQETTIWDKKLSTITWDEYKKLAKAYQDDPKGFTEKRIGAVITSVNGKPIPTQNPLMPKKAFNFPLEALEFYTIQQ</sequence>